<protein>
    <submittedName>
        <fullName evidence="1">Uncharacterized protein</fullName>
    </submittedName>
</protein>
<name>A0A4Y2WIT7_ARAVE</name>
<gene>
    <name evidence="1" type="ORF">AVEN_201897_1</name>
</gene>
<sequence length="29" mass="3338">MGKEPCSYGKQKRLRDMRGVEVKVKLDGE</sequence>
<comment type="caution">
    <text evidence="1">The sequence shown here is derived from an EMBL/GenBank/DDBJ whole genome shotgun (WGS) entry which is preliminary data.</text>
</comment>
<feature type="non-terminal residue" evidence="1">
    <location>
        <position position="29"/>
    </location>
</feature>
<evidence type="ECO:0000313" key="1">
    <source>
        <dbReference type="EMBL" id="GBO37395.1"/>
    </source>
</evidence>
<evidence type="ECO:0000313" key="2">
    <source>
        <dbReference type="Proteomes" id="UP000499080"/>
    </source>
</evidence>
<dbReference type="AlphaFoldDB" id="A0A4Y2WIT7"/>
<reference evidence="1 2" key="1">
    <citation type="journal article" date="2019" name="Sci. Rep.">
        <title>Orb-weaving spider Araneus ventricosus genome elucidates the spidroin gene catalogue.</title>
        <authorList>
            <person name="Kono N."/>
            <person name="Nakamura H."/>
            <person name="Ohtoshi R."/>
            <person name="Moran D.A.P."/>
            <person name="Shinohara A."/>
            <person name="Yoshida Y."/>
            <person name="Fujiwara M."/>
            <person name="Mori M."/>
            <person name="Tomita M."/>
            <person name="Arakawa K."/>
        </authorList>
    </citation>
    <scope>NUCLEOTIDE SEQUENCE [LARGE SCALE GENOMIC DNA]</scope>
</reference>
<dbReference type="Proteomes" id="UP000499080">
    <property type="component" value="Unassembled WGS sequence"/>
</dbReference>
<keyword evidence="2" id="KW-1185">Reference proteome</keyword>
<accession>A0A4Y2WIT7</accession>
<proteinExistence type="predicted"/>
<dbReference type="EMBL" id="BGPR01061794">
    <property type="protein sequence ID" value="GBO37395.1"/>
    <property type="molecule type" value="Genomic_DNA"/>
</dbReference>
<organism evidence="1 2">
    <name type="scientific">Araneus ventricosus</name>
    <name type="common">Orbweaver spider</name>
    <name type="synonym">Epeira ventricosa</name>
    <dbReference type="NCBI Taxonomy" id="182803"/>
    <lineage>
        <taxon>Eukaryota</taxon>
        <taxon>Metazoa</taxon>
        <taxon>Ecdysozoa</taxon>
        <taxon>Arthropoda</taxon>
        <taxon>Chelicerata</taxon>
        <taxon>Arachnida</taxon>
        <taxon>Araneae</taxon>
        <taxon>Araneomorphae</taxon>
        <taxon>Entelegynae</taxon>
        <taxon>Araneoidea</taxon>
        <taxon>Araneidae</taxon>
        <taxon>Araneus</taxon>
    </lineage>
</organism>